<dbReference type="PRINTS" id="PR00111">
    <property type="entry name" value="ABHYDROLASE"/>
</dbReference>
<feature type="domain" description="AB hydrolase-1" evidence="1">
    <location>
        <begin position="30"/>
        <end position="145"/>
    </location>
</feature>
<evidence type="ECO:0000313" key="2">
    <source>
        <dbReference type="EMBL" id="RMI32927.1"/>
    </source>
</evidence>
<dbReference type="EMBL" id="RFFH01000004">
    <property type="protein sequence ID" value="RMI32927.1"/>
    <property type="molecule type" value="Genomic_DNA"/>
</dbReference>
<dbReference type="PANTHER" id="PTHR43689">
    <property type="entry name" value="HYDROLASE"/>
    <property type="match status" value="1"/>
</dbReference>
<gene>
    <name evidence="2" type="ORF">EBN03_13520</name>
</gene>
<accession>A0A3M2L5T7</accession>
<dbReference type="Gene3D" id="3.40.50.1820">
    <property type="entry name" value="alpha/beta hydrolase"/>
    <property type="match status" value="1"/>
</dbReference>
<sequence>MGTSAELGPTRDITLPGGRIRYHETGDGATVVFVHGLLVNADVWRKVVPAMAAAGYRCLTPDWPLGAHSIPVPEADLTPAGVADLVADFLAELDLDDVTVVANDTGGAITQVLLTRRPQRIGRVVLASVDCYEAFLPQPFTMLSALARIPGSLRPMTEALRLRALHRLPMVLGWVAKYPVPPHITDSYLLPSRRSAAIRRDLRRFLRAARRRVTLEAATRFGSVDIPVLVVWAREEKLFPIRLAERLVRDLPRASLEFVDDSYTFLPEDQPELLTAKILEFTRMHATS</sequence>
<dbReference type="InterPro" id="IPR029058">
    <property type="entry name" value="AB_hydrolase_fold"/>
</dbReference>
<comment type="caution">
    <text evidence="2">The sequence shown here is derived from an EMBL/GenBank/DDBJ whole genome shotgun (WGS) entry which is preliminary data.</text>
</comment>
<protein>
    <submittedName>
        <fullName evidence="2">Alpha/beta hydrolase</fullName>
    </submittedName>
</protein>
<dbReference type="SUPFAM" id="SSF53474">
    <property type="entry name" value="alpha/beta-Hydrolases"/>
    <property type="match status" value="1"/>
</dbReference>
<evidence type="ECO:0000313" key="3">
    <source>
        <dbReference type="Proteomes" id="UP000279275"/>
    </source>
</evidence>
<organism evidence="2 3">
    <name type="scientific">Nocardia stercoris</name>
    <dbReference type="NCBI Taxonomy" id="2483361"/>
    <lineage>
        <taxon>Bacteria</taxon>
        <taxon>Bacillati</taxon>
        <taxon>Actinomycetota</taxon>
        <taxon>Actinomycetes</taxon>
        <taxon>Mycobacteriales</taxon>
        <taxon>Nocardiaceae</taxon>
        <taxon>Nocardia</taxon>
    </lineage>
</organism>
<dbReference type="GO" id="GO:0016787">
    <property type="term" value="F:hydrolase activity"/>
    <property type="evidence" value="ECO:0007669"/>
    <property type="project" value="UniProtKB-KW"/>
</dbReference>
<proteinExistence type="predicted"/>
<dbReference type="Pfam" id="PF00561">
    <property type="entry name" value="Abhydrolase_1"/>
    <property type="match status" value="1"/>
</dbReference>
<dbReference type="AlphaFoldDB" id="A0A3M2L5T7"/>
<evidence type="ECO:0000259" key="1">
    <source>
        <dbReference type="Pfam" id="PF00561"/>
    </source>
</evidence>
<dbReference type="RefSeq" id="WP_122188312.1">
    <property type="nucleotide sequence ID" value="NZ_RFFH01000004.1"/>
</dbReference>
<reference evidence="2 3" key="1">
    <citation type="submission" date="2018-10" db="EMBL/GenBank/DDBJ databases">
        <title>Isolation from cow dung.</title>
        <authorList>
            <person name="Ling L."/>
        </authorList>
    </citation>
    <scope>NUCLEOTIDE SEQUENCE [LARGE SCALE GENOMIC DNA]</scope>
    <source>
        <strain evidence="2 3">NEAU-LL90</strain>
    </source>
</reference>
<dbReference type="PANTHER" id="PTHR43689:SF8">
    <property type="entry name" value="ALPHA_BETA-HYDROLASES SUPERFAMILY PROTEIN"/>
    <property type="match status" value="1"/>
</dbReference>
<dbReference type="OrthoDB" id="3400345at2"/>
<dbReference type="InterPro" id="IPR000073">
    <property type="entry name" value="AB_hydrolase_1"/>
</dbReference>
<name>A0A3M2L5T7_9NOCA</name>
<keyword evidence="2" id="KW-0378">Hydrolase</keyword>
<keyword evidence="3" id="KW-1185">Reference proteome</keyword>
<dbReference type="Proteomes" id="UP000279275">
    <property type="component" value="Unassembled WGS sequence"/>
</dbReference>